<dbReference type="EMBL" id="LGRX02035154">
    <property type="protein sequence ID" value="KAK3236152.1"/>
    <property type="molecule type" value="Genomic_DNA"/>
</dbReference>
<dbReference type="PROSITE" id="PS50126">
    <property type="entry name" value="S1"/>
    <property type="match status" value="3"/>
</dbReference>
<dbReference type="Gene3D" id="1.25.40.10">
    <property type="entry name" value="Tetratricopeptide repeat domain"/>
    <property type="match status" value="1"/>
</dbReference>
<accession>A0AAE0EQC0</accession>
<dbReference type="InterPro" id="IPR008847">
    <property type="entry name" value="Suf"/>
</dbReference>
<dbReference type="InterPro" id="IPR003107">
    <property type="entry name" value="HAT"/>
</dbReference>
<dbReference type="InterPro" id="IPR045209">
    <property type="entry name" value="Rrp5"/>
</dbReference>
<sequence length="794" mass="90095">MKAEGNEEAASEHVEKLRKAKAGAEVLAYVQQVTAEWLWVMVTPSLRGRVFVLDSSDDAADVARFTTRFQPGQQVACRMLTCDLNRKRRSELKAGEVLPGRVQRIIPGAALQVQLGVRSFGRVHITDMRDEWVEDAMKGVSEGDLLQCYVLQCDAAGQRIDLSLRASRGGALGKRTAKTAKTEKKSSGSAAAVAELKSAADLQIGQLVSGYVKNCSQKGCFVALARNIDAYIRLGNLSDQFVNDPTVSFPQGKLVQGRVLSLDPITKRASFECVEVTLKSDLGGSDRAPLQRRGGQVAEIEVGATMWGTIRKVEEIGVFINMEGSPVVGFCHVSELSDDYVRKAENVVSVGDRVRTHVLKKDEEKGKLWVSLKSSHFEDDAEMKDDEDDEEESEGEDGKIKGVPKSTKKVFAEDEEDEDEEDEDEEEEDEEDEDEEEGDEEEEEDEEEAEEEEEEDDEEEEEEEEEALDVDGQMEWDDLGEGEEEEDEDEEKDEVVTNKKRDKKKEKKKREEEIRKKEQERLEGEKAPETLAEFEKLVLTSQSSSFVWIKYMAWHISRMEVAAARKVAERALEGIHYREEVERFNVWMALMNLENLYGEPPEEAVAATFKKGLNATDGKKLHLGLVGIYERTEKHLQAEQLLRSATSKFPSSAKVWLRHVAHLLHRNKPDAAQKVLDRSLQSLPRRKHVKVISQAGLLEFKIGQQERGRGIFEAVLQNYPKRVDLWNVYIDQEVKYGEAERVRTLFERVTAMKLSPRRMKSLFKKYLEYERAHGDEEHVDLVKEKAMKYAEDNL</sequence>
<evidence type="ECO:0000313" key="9">
    <source>
        <dbReference type="Proteomes" id="UP001190700"/>
    </source>
</evidence>
<name>A0AAE0EQC0_9CHLO</name>
<organism evidence="8 9">
    <name type="scientific">Cymbomonas tetramitiformis</name>
    <dbReference type="NCBI Taxonomy" id="36881"/>
    <lineage>
        <taxon>Eukaryota</taxon>
        <taxon>Viridiplantae</taxon>
        <taxon>Chlorophyta</taxon>
        <taxon>Pyramimonadophyceae</taxon>
        <taxon>Pyramimonadales</taxon>
        <taxon>Pyramimonadaceae</taxon>
        <taxon>Cymbomonas</taxon>
    </lineage>
</organism>
<dbReference type="Pfam" id="PF05843">
    <property type="entry name" value="Suf"/>
    <property type="match status" value="1"/>
</dbReference>
<dbReference type="GO" id="GO:0003723">
    <property type="term" value="F:RNA binding"/>
    <property type="evidence" value="ECO:0007669"/>
    <property type="project" value="TreeGrafter"/>
</dbReference>
<feature type="compositionally biased region" description="Acidic residues" evidence="6">
    <location>
        <begin position="379"/>
        <end position="395"/>
    </location>
</feature>
<dbReference type="SMART" id="SM00316">
    <property type="entry name" value="S1"/>
    <property type="match status" value="4"/>
</dbReference>
<dbReference type="Proteomes" id="UP001190700">
    <property type="component" value="Unassembled WGS sequence"/>
</dbReference>
<feature type="region of interest" description="Disordered" evidence="6">
    <location>
        <begin position="378"/>
        <end position="502"/>
    </location>
</feature>
<feature type="compositionally biased region" description="Acidic residues" evidence="6">
    <location>
        <begin position="413"/>
        <end position="493"/>
    </location>
</feature>
<evidence type="ECO:0000313" key="8">
    <source>
        <dbReference type="EMBL" id="KAK3236152.1"/>
    </source>
</evidence>
<evidence type="ECO:0000256" key="5">
    <source>
        <dbReference type="ARBA" id="ARBA00023242"/>
    </source>
</evidence>
<dbReference type="SMART" id="SM00386">
    <property type="entry name" value="HAT"/>
    <property type="match status" value="5"/>
</dbReference>
<dbReference type="AlphaFoldDB" id="A0AAE0EQC0"/>
<evidence type="ECO:0000256" key="4">
    <source>
        <dbReference type="ARBA" id="ARBA00022737"/>
    </source>
</evidence>
<evidence type="ECO:0000256" key="1">
    <source>
        <dbReference type="ARBA" id="ARBA00004604"/>
    </source>
</evidence>
<dbReference type="InterPro" id="IPR012340">
    <property type="entry name" value="NA-bd_OB-fold"/>
</dbReference>
<dbReference type="GO" id="GO:0006364">
    <property type="term" value="P:rRNA processing"/>
    <property type="evidence" value="ECO:0007669"/>
    <property type="project" value="UniProtKB-KW"/>
</dbReference>
<gene>
    <name evidence="8" type="ORF">CYMTET_53700</name>
</gene>
<keyword evidence="9" id="KW-1185">Reference proteome</keyword>
<dbReference type="Gene3D" id="2.40.50.140">
    <property type="entry name" value="Nucleic acid-binding proteins"/>
    <property type="match status" value="4"/>
</dbReference>
<feature type="domain" description="S1 motif" evidence="7">
    <location>
        <begin position="95"/>
        <end position="165"/>
    </location>
</feature>
<evidence type="ECO:0000259" key="7">
    <source>
        <dbReference type="PROSITE" id="PS50126"/>
    </source>
</evidence>
<keyword evidence="3" id="KW-0597">Phosphoprotein</keyword>
<dbReference type="GO" id="GO:0032040">
    <property type="term" value="C:small-subunit processome"/>
    <property type="evidence" value="ECO:0007669"/>
    <property type="project" value="TreeGrafter"/>
</dbReference>
<feature type="domain" description="S1 motif" evidence="7">
    <location>
        <begin position="303"/>
        <end position="373"/>
    </location>
</feature>
<protein>
    <recommendedName>
        <fullName evidence="7">S1 motif domain-containing protein</fullName>
    </recommendedName>
</protein>
<dbReference type="PANTHER" id="PTHR23270:SF10">
    <property type="entry name" value="PROTEIN RRP5 HOMOLOG"/>
    <property type="match status" value="1"/>
</dbReference>
<dbReference type="Pfam" id="PF00575">
    <property type="entry name" value="S1"/>
    <property type="match status" value="2"/>
</dbReference>
<evidence type="ECO:0000256" key="2">
    <source>
        <dbReference type="ARBA" id="ARBA00022552"/>
    </source>
</evidence>
<feature type="domain" description="S1 motif" evidence="7">
    <location>
        <begin position="205"/>
        <end position="279"/>
    </location>
</feature>
<keyword evidence="5" id="KW-0539">Nucleus</keyword>
<proteinExistence type="predicted"/>
<keyword evidence="2" id="KW-0698">rRNA processing</keyword>
<evidence type="ECO:0000256" key="6">
    <source>
        <dbReference type="SAM" id="MobiDB-lite"/>
    </source>
</evidence>
<dbReference type="FunFam" id="1.25.40.10:FF:000065">
    <property type="entry name" value="Programmed cell death 11"/>
    <property type="match status" value="1"/>
</dbReference>
<dbReference type="SUPFAM" id="SSF48452">
    <property type="entry name" value="TPR-like"/>
    <property type="match status" value="1"/>
</dbReference>
<dbReference type="SUPFAM" id="SSF50249">
    <property type="entry name" value="Nucleic acid-binding proteins"/>
    <property type="match status" value="4"/>
</dbReference>
<keyword evidence="4" id="KW-0677">Repeat</keyword>
<dbReference type="PANTHER" id="PTHR23270">
    <property type="entry name" value="PROGRAMMED CELL DEATH PROTEIN 11 PRE-RRNA PROCESSING PROTEIN RRP5"/>
    <property type="match status" value="1"/>
</dbReference>
<dbReference type="FunFam" id="2.40.50.140:FF:000103">
    <property type="entry name" value="protein RRP5 homolog"/>
    <property type="match status" value="1"/>
</dbReference>
<reference evidence="8 9" key="1">
    <citation type="journal article" date="2015" name="Genome Biol. Evol.">
        <title>Comparative Genomics of a Bacterivorous Green Alga Reveals Evolutionary Causalities and Consequences of Phago-Mixotrophic Mode of Nutrition.</title>
        <authorList>
            <person name="Burns J.A."/>
            <person name="Paasch A."/>
            <person name="Narechania A."/>
            <person name="Kim E."/>
        </authorList>
    </citation>
    <scope>NUCLEOTIDE SEQUENCE [LARGE SCALE GENOMIC DNA]</scope>
    <source>
        <strain evidence="8 9">PLY_AMNH</strain>
    </source>
</reference>
<dbReference type="InterPro" id="IPR003029">
    <property type="entry name" value="S1_domain"/>
</dbReference>
<comment type="subcellular location">
    <subcellularLocation>
        <location evidence="1">Nucleus</location>
        <location evidence="1">Nucleolus</location>
    </subcellularLocation>
</comment>
<comment type="caution">
    <text evidence="8">The sequence shown here is derived from an EMBL/GenBank/DDBJ whole genome shotgun (WGS) entry which is preliminary data.</text>
</comment>
<dbReference type="InterPro" id="IPR011990">
    <property type="entry name" value="TPR-like_helical_dom_sf"/>
</dbReference>
<evidence type="ECO:0000256" key="3">
    <source>
        <dbReference type="ARBA" id="ARBA00022553"/>
    </source>
</evidence>
<dbReference type="FunFam" id="2.40.50.140:FF:000155">
    <property type="entry name" value="rRNA biogenesis protein RRP5"/>
    <property type="match status" value="1"/>
</dbReference>